<dbReference type="Proteomes" id="UP001237448">
    <property type="component" value="Unassembled WGS sequence"/>
</dbReference>
<dbReference type="RefSeq" id="WP_307435127.1">
    <property type="nucleotide sequence ID" value="NZ_JAUSVK010000001.1"/>
</dbReference>
<protein>
    <submittedName>
        <fullName evidence="2">Nucleotidyltransferase</fullName>
    </submittedName>
</protein>
<proteinExistence type="predicted"/>
<keyword evidence="3" id="KW-1185">Reference proteome</keyword>
<gene>
    <name evidence="2" type="ORF">J3R73_005625</name>
</gene>
<dbReference type="InterPro" id="IPR002934">
    <property type="entry name" value="Polymerase_NTP_transf_dom"/>
</dbReference>
<evidence type="ECO:0000313" key="2">
    <source>
        <dbReference type="EMBL" id="MDQ0395833.1"/>
    </source>
</evidence>
<accession>A0ABU0FMJ2</accession>
<evidence type="ECO:0000313" key="3">
    <source>
        <dbReference type="Proteomes" id="UP001237448"/>
    </source>
</evidence>
<dbReference type="SUPFAM" id="SSF81301">
    <property type="entry name" value="Nucleotidyltransferase"/>
    <property type="match status" value="1"/>
</dbReference>
<feature type="domain" description="Polymerase nucleotidyl transferase" evidence="1">
    <location>
        <begin position="30"/>
        <end position="70"/>
    </location>
</feature>
<dbReference type="Pfam" id="PF01909">
    <property type="entry name" value="NTP_transf_2"/>
    <property type="match status" value="1"/>
</dbReference>
<name>A0ABU0FMJ2_9HYPH</name>
<dbReference type="InterPro" id="IPR043519">
    <property type="entry name" value="NT_sf"/>
</dbReference>
<dbReference type="EMBL" id="JAUSVK010000001">
    <property type="protein sequence ID" value="MDQ0395833.1"/>
    <property type="molecule type" value="Genomic_DNA"/>
</dbReference>
<evidence type="ECO:0000259" key="1">
    <source>
        <dbReference type="Pfam" id="PF01909"/>
    </source>
</evidence>
<reference evidence="2 3" key="1">
    <citation type="submission" date="2023-07" db="EMBL/GenBank/DDBJ databases">
        <title>Genomic Encyclopedia of Type Strains, Phase IV (KMG-IV): sequencing the most valuable type-strain genomes for metagenomic binning, comparative biology and taxonomic classification.</title>
        <authorList>
            <person name="Goeker M."/>
        </authorList>
    </citation>
    <scope>NUCLEOTIDE SEQUENCE [LARGE SCALE GENOMIC DNA]</scope>
    <source>
        <strain evidence="2 3">DSM 5896</strain>
    </source>
</reference>
<comment type="caution">
    <text evidence="2">The sequence shown here is derived from an EMBL/GenBank/DDBJ whole genome shotgun (WGS) entry which is preliminary data.</text>
</comment>
<sequence length="333" mass="38587">MNQLESRRAYTRERTIALQSELNSARTLLDGKACVYATGSFGRLEANQNSDLDLFIVGRNKDDSGANSVRLSQLSRLDEICIKADLIESTRKLIIPDFDGDGKYLVHYSSGELINTLGMPEDDANNTLTGRLLLFLESRPLLGEETYNYVIDEVIAAYWRDYEDHKGEFMPAFLANDILRLWRTFCVNYEARTERKPDEKKIKGKIKNYKLKHSRMLTCYSALLYLLAIYKRENTVSPKDASEMTRLTPSERLEWLLVQRDLSEASGEVRSLINQYNKFLGDTDFDEDTLKEKFMNPEQSKRYMKESYRFGDLMFEALSKIGRGNRFFRLLTV</sequence>
<organism evidence="2 3">
    <name type="scientific">Labrys monachus</name>
    <dbReference type="NCBI Taxonomy" id="217067"/>
    <lineage>
        <taxon>Bacteria</taxon>
        <taxon>Pseudomonadati</taxon>
        <taxon>Pseudomonadota</taxon>
        <taxon>Alphaproteobacteria</taxon>
        <taxon>Hyphomicrobiales</taxon>
        <taxon>Xanthobacteraceae</taxon>
        <taxon>Labrys</taxon>
    </lineage>
</organism>